<evidence type="ECO:0000313" key="2">
    <source>
        <dbReference type="EMBL" id="JAD70557.1"/>
    </source>
</evidence>
<dbReference type="EMBL" id="GBRH01227338">
    <property type="protein sequence ID" value="JAD70557.1"/>
    <property type="molecule type" value="Transcribed_RNA"/>
</dbReference>
<protein>
    <submittedName>
        <fullName evidence="2">Uncharacterized protein</fullName>
    </submittedName>
</protein>
<organism evidence="2">
    <name type="scientific">Arundo donax</name>
    <name type="common">Giant reed</name>
    <name type="synonym">Donax arundinaceus</name>
    <dbReference type="NCBI Taxonomy" id="35708"/>
    <lineage>
        <taxon>Eukaryota</taxon>
        <taxon>Viridiplantae</taxon>
        <taxon>Streptophyta</taxon>
        <taxon>Embryophyta</taxon>
        <taxon>Tracheophyta</taxon>
        <taxon>Spermatophyta</taxon>
        <taxon>Magnoliopsida</taxon>
        <taxon>Liliopsida</taxon>
        <taxon>Poales</taxon>
        <taxon>Poaceae</taxon>
        <taxon>PACMAD clade</taxon>
        <taxon>Arundinoideae</taxon>
        <taxon>Arundineae</taxon>
        <taxon>Arundo</taxon>
    </lineage>
</organism>
<proteinExistence type="predicted"/>
<sequence length="30" mass="3587">MFQSKENNWQEGNNLVPCNKYYPQPEEVLS</sequence>
<reference evidence="2" key="2">
    <citation type="journal article" date="2015" name="Data Brief">
        <title>Shoot transcriptome of the giant reed, Arundo donax.</title>
        <authorList>
            <person name="Barrero R.A."/>
            <person name="Guerrero F.D."/>
            <person name="Moolhuijzen P."/>
            <person name="Goolsby J.A."/>
            <person name="Tidwell J."/>
            <person name="Bellgard S.E."/>
            <person name="Bellgard M.I."/>
        </authorList>
    </citation>
    <scope>NUCLEOTIDE SEQUENCE</scope>
    <source>
        <tissue evidence="2">Shoot tissue taken approximately 20 cm above the soil surface</tissue>
    </source>
</reference>
<name>A0A0A9PY55_ARUDO</name>
<reference evidence="2" key="1">
    <citation type="submission" date="2014-09" db="EMBL/GenBank/DDBJ databases">
        <authorList>
            <person name="Magalhaes I.L.F."/>
            <person name="Oliveira U."/>
            <person name="Santos F.R."/>
            <person name="Vidigal T.H.D.A."/>
            <person name="Brescovit A.D."/>
            <person name="Santos A.J."/>
        </authorList>
    </citation>
    <scope>NUCLEOTIDE SEQUENCE</scope>
    <source>
        <tissue evidence="2">Shoot tissue taken approximately 20 cm above the soil surface</tissue>
    </source>
</reference>
<feature type="compositionally biased region" description="Polar residues" evidence="1">
    <location>
        <begin position="1"/>
        <end position="13"/>
    </location>
</feature>
<feature type="region of interest" description="Disordered" evidence="1">
    <location>
        <begin position="1"/>
        <end position="30"/>
    </location>
</feature>
<accession>A0A0A9PY55</accession>
<dbReference type="AlphaFoldDB" id="A0A0A9PY55"/>
<evidence type="ECO:0000256" key="1">
    <source>
        <dbReference type="SAM" id="MobiDB-lite"/>
    </source>
</evidence>